<evidence type="ECO:0000313" key="2">
    <source>
        <dbReference type="EMBL" id="MFC7390559.1"/>
    </source>
</evidence>
<reference evidence="3" key="1">
    <citation type="journal article" date="2019" name="Int. J. Syst. Evol. Microbiol.">
        <title>The Global Catalogue of Microorganisms (GCM) 10K type strain sequencing project: providing services to taxonomists for standard genome sequencing and annotation.</title>
        <authorList>
            <consortium name="The Broad Institute Genomics Platform"/>
            <consortium name="The Broad Institute Genome Sequencing Center for Infectious Disease"/>
            <person name="Wu L."/>
            <person name="Ma J."/>
        </authorList>
    </citation>
    <scope>NUCLEOTIDE SEQUENCE [LARGE SCALE GENOMIC DNA]</scope>
    <source>
        <strain evidence="3">CCUG 55590</strain>
    </source>
</reference>
<dbReference type="Proteomes" id="UP001596439">
    <property type="component" value="Unassembled WGS sequence"/>
</dbReference>
<gene>
    <name evidence="2" type="ORF">ACFQO8_10375</name>
</gene>
<keyword evidence="3" id="KW-1185">Reference proteome</keyword>
<evidence type="ECO:0000313" key="3">
    <source>
        <dbReference type="Proteomes" id="UP001596439"/>
    </source>
</evidence>
<feature type="coiled-coil region" evidence="1">
    <location>
        <begin position="80"/>
        <end position="107"/>
    </location>
</feature>
<accession>A0ABW2PM54</accession>
<evidence type="ECO:0000256" key="1">
    <source>
        <dbReference type="SAM" id="Coils"/>
    </source>
</evidence>
<comment type="caution">
    <text evidence="2">The sequence shown here is derived from an EMBL/GenBank/DDBJ whole genome shotgun (WGS) entry which is preliminary data.</text>
</comment>
<sequence>MEKAKRWVDDMLDLYLAAKQLGDDTWADSIMNTLEAGYEASKQTEQAREESIREKRVLEIDTRLTELRKEFEQATSVKTRQQLYEVAIKLQVERAQLEEERKRHRDSINQS</sequence>
<organism evidence="2 3">
    <name type="scientific">Exiguobacterium aestuarii</name>
    <dbReference type="NCBI Taxonomy" id="273527"/>
    <lineage>
        <taxon>Bacteria</taxon>
        <taxon>Bacillati</taxon>
        <taxon>Bacillota</taxon>
        <taxon>Bacilli</taxon>
        <taxon>Bacillales</taxon>
        <taxon>Bacillales Family XII. Incertae Sedis</taxon>
        <taxon>Exiguobacterium</taxon>
    </lineage>
</organism>
<dbReference type="RefSeq" id="WP_214789713.1">
    <property type="nucleotide sequence ID" value="NZ_JANIEL010000006.1"/>
</dbReference>
<dbReference type="EMBL" id="JBHTCE010000001">
    <property type="protein sequence ID" value="MFC7390559.1"/>
    <property type="molecule type" value="Genomic_DNA"/>
</dbReference>
<protein>
    <submittedName>
        <fullName evidence="2">Uncharacterized protein</fullName>
    </submittedName>
</protein>
<name>A0ABW2PM54_9BACL</name>
<proteinExistence type="predicted"/>
<keyword evidence="1" id="KW-0175">Coiled coil</keyword>